<dbReference type="Proteomes" id="UP001519460">
    <property type="component" value="Unassembled WGS sequence"/>
</dbReference>
<sequence>MYSTWILVIRFNTHVLHGVVLRAKNVLRTLIAYSDFARPRKPRVSRVSTPYCEFTRRPFLKNTTYWRTCHLFNQFHDVDRSTYKDFEGYCQADIPPSNPLQRMLIT</sequence>
<accession>A0ABD0J0V1</accession>
<dbReference type="AlphaFoldDB" id="A0ABD0J0V1"/>
<protein>
    <submittedName>
        <fullName evidence="1">Uncharacterized protein</fullName>
    </submittedName>
</protein>
<organism evidence="1 2">
    <name type="scientific">Batillaria attramentaria</name>
    <dbReference type="NCBI Taxonomy" id="370345"/>
    <lineage>
        <taxon>Eukaryota</taxon>
        <taxon>Metazoa</taxon>
        <taxon>Spiralia</taxon>
        <taxon>Lophotrochozoa</taxon>
        <taxon>Mollusca</taxon>
        <taxon>Gastropoda</taxon>
        <taxon>Caenogastropoda</taxon>
        <taxon>Sorbeoconcha</taxon>
        <taxon>Cerithioidea</taxon>
        <taxon>Batillariidae</taxon>
        <taxon>Batillaria</taxon>
    </lineage>
</organism>
<reference evidence="1 2" key="1">
    <citation type="journal article" date="2023" name="Sci. Data">
        <title>Genome assembly of the Korean intertidal mud-creeper Batillaria attramentaria.</title>
        <authorList>
            <person name="Patra A.K."/>
            <person name="Ho P.T."/>
            <person name="Jun S."/>
            <person name="Lee S.J."/>
            <person name="Kim Y."/>
            <person name="Won Y.J."/>
        </authorList>
    </citation>
    <scope>NUCLEOTIDE SEQUENCE [LARGE SCALE GENOMIC DNA]</scope>
    <source>
        <strain evidence="1">Wonlab-2016</strain>
    </source>
</reference>
<name>A0ABD0J0V1_9CAEN</name>
<comment type="caution">
    <text evidence="1">The sequence shown here is derived from an EMBL/GenBank/DDBJ whole genome shotgun (WGS) entry which is preliminary data.</text>
</comment>
<gene>
    <name evidence="1" type="ORF">BaRGS_00040218</name>
</gene>
<evidence type="ECO:0000313" key="1">
    <source>
        <dbReference type="EMBL" id="KAK7447128.1"/>
    </source>
</evidence>
<dbReference type="EMBL" id="JACVVK020000774">
    <property type="protein sequence ID" value="KAK7447128.1"/>
    <property type="molecule type" value="Genomic_DNA"/>
</dbReference>
<evidence type="ECO:0000313" key="2">
    <source>
        <dbReference type="Proteomes" id="UP001519460"/>
    </source>
</evidence>
<keyword evidence="2" id="KW-1185">Reference proteome</keyword>
<proteinExistence type="predicted"/>